<evidence type="ECO:0000256" key="1">
    <source>
        <dbReference type="SAM" id="MobiDB-lite"/>
    </source>
</evidence>
<feature type="region of interest" description="Disordered" evidence="1">
    <location>
        <begin position="100"/>
        <end position="260"/>
    </location>
</feature>
<proteinExistence type="predicted"/>
<accession>A0A2S2R6H0</accession>
<feature type="compositionally biased region" description="Basic and acidic residues" evidence="1">
    <location>
        <begin position="166"/>
        <end position="178"/>
    </location>
</feature>
<reference evidence="2" key="1">
    <citation type="submission" date="2018-04" db="EMBL/GenBank/DDBJ databases">
        <title>Transcriptome assembly of Sipha flava.</title>
        <authorList>
            <person name="Scully E.D."/>
            <person name="Geib S.M."/>
            <person name="Palmer N.A."/>
            <person name="Koch K."/>
            <person name="Bradshaw J."/>
            <person name="Heng-Moss T."/>
            <person name="Sarath G."/>
        </authorList>
    </citation>
    <scope>NUCLEOTIDE SEQUENCE</scope>
</reference>
<feature type="compositionally biased region" description="Low complexity" evidence="1">
    <location>
        <begin position="65"/>
        <end position="75"/>
    </location>
</feature>
<dbReference type="EMBL" id="GGMS01016097">
    <property type="protein sequence ID" value="MBY85300.1"/>
    <property type="molecule type" value="Transcribed_RNA"/>
</dbReference>
<name>A0A2S2R6H0_9HEMI</name>
<evidence type="ECO:0000313" key="2">
    <source>
        <dbReference type="EMBL" id="MBY85300.1"/>
    </source>
</evidence>
<feature type="compositionally biased region" description="Basic residues" evidence="1">
    <location>
        <begin position="193"/>
        <end position="203"/>
    </location>
</feature>
<organism evidence="2">
    <name type="scientific">Sipha flava</name>
    <name type="common">yellow sugarcane aphid</name>
    <dbReference type="NCBI Taxonomy" id="143950"/>
    <lineage>
        <taxon>Eukaryota</taxon>
        <taxon>Metazoa</taxon>
        <taxon>Ecdysozoa</taxon>
        <taxon>Arthropoda</taxon>
        <taxon>Hexapoda</taxon>
        <taxon>Insecta</taxon>
        <taxon>Pterygota</taxon>
        <taxon>Neoptera</taxon>
        <taxon>Paraneoptera</taxon>
        <taxon>Hemiptera</taxon>
        <taxon>Sternorrhyncha</taxon>
        <taxon>Aphidomorpha</taxon>
        <taxon>Aphidoidea</taxon>
        <taxon>Aphididae</taxon>
        <taxon>Sipha</taxon>
    </lineage>
</organism>
<feature type="region of interest" description="Disordered" evidence="1">
    <location>
        <begin position="54"/>
        <end position="76"/>
    </location>
</feature>
<gene>
    <name evidence="2" type="ORF">g.32165</name>
</gene>
<sequence length="393" mass="44814">MLTQTIGKRSPSQSCSSPCRPIEYKVYVYHCKDQEVKYWNMTIFAGNYHDASLTRASPQKRGRSQSRSPSRPSKYPRTEYLAVGRRWWSSIYTCIERVNPSGASKRSRHRSQSSPHRPAKYLIVEKSCVNVDRASRIPTPNNSDGGNSKRSRSQSCSSPCRPLKHRIVECHNDGREHQNISTDTRNIVDARSTRKSTQKRSRSQSRSPGRPFKRSRMESSAVARRWRSSFSKSFVNPTGGASKRSGFQSKSRSPHRPTKYMIVDVPRDGRVVGRTSRTSNTTVSDGVNSTCASARKRCRLPSCSDDGHPVKCFILDVDYDDIKEIKDCENCTDHENPSAAVEYDQFFVLFNDDEENCRLDTPFCFCILVYVYAMVHSSELIEFSVTQVFFFDT</sequence>
<dbReference type="AlphaFoldDB" id="A0A2S2R6H0"/>
<protein>
    <submittedName>
        <fullName evidence="2">Uncharacterized protein</fullName>
    </submittedName>
</protein>